<dbReference type="EMBL" id="NAEP01000046">
    <property type="protein sequence ID" value="PDQ34764.1"/>
    <property type="molecule type" value="Genomic_DNA"/>
</dbReference>
<organism evidence="2 3">
    <name type="scientific">Candidatus Lumbricidiphila eiseniae</name>
    <dbReference type="NCBI Taxonomy" id="1969409"/>
    <lineage>
        <taxon>Bacteria</taxon>
        <taxon>Bacillati</taxon>
        <taxon>Actinomycetota</taxon>
        <taxon>Actinomycetes</taxon>
        <taxon>Micrococcales</taxon>
        <taxon>Microbacteriaceae</taxon>
        <taxon>Candidatus Lumbricidiphila</taxon>
    </lineage>
</organism>
<comment type="caution">
    <text evidence="2">The sequence shown here is derived from an EMBL/GenBank/DDBJ whole genome shotgun (WGS) entry which is preliminary data.</text>
</comment>
<protein>
    <recommendedName>
        <fullName evidence="4">Transposase</fullName>
    </recommendedName>
</protein>
<proteinExistence type="predicted"/>
<accession>A0A2A6FPF2</accession>
<evidence type="ECO:0000313" key="3">
    <source>
        <dbReference type="Proteomes" id="UP000219994"/>
    </source>
</evidence>
<evidence type="ECO:0000313" key="2">
    <source>
        <dbReference type="EMBL" id="PDQ34764.1"/>
    </source>
</evidence>
<gene>
    <name evidence="2" type="ORF">B5766_09910</name>
</gene>
<dbReference type="Proteomes" id="UP000219994">
    <property type="component" value="Unassembled WGS sequence"/>
</dbReference>
<reference evidence="3" key="1">
    <citation type="submission" date="2017-03" db="EMBL/GenBank/DDBJ databases">
        <authorList>
            <person name="Lund M.B."/>
        </authorList>
    </citation>
    <scope>NUCLEOTIDE SEQUENCE [LARGE SCALE GENOMIC DNA]</scope>
</reference>
<evidence type="ECO:0008006" key="4">
    <source>
        <dbReference type="Google" id="ProtNLM"/>
    </source>
</evidence>
<name>A0A2A6FPF2_9MICO</name>
<dbReference type="Gene3D" id="1.10.10.60">
    <property type="entry name" value="Homeodomain-like"/>
    <property type="match status" value="1"/>
</dbReference>
<sequence>MPRAYLCELRDDVVVVAGRRESGVLWKQIAEDSGIAEASLRNWLKRADIEGSRPGQARDETDQVRELRGGAAWALASQVSAVSSSQRTKQGKSKKTGPPVFDDLVTQLFTADAPNRL</sequence>
<feature type="region of interest" description="Disordered" evidence="1">
    <location>
        <begin position="81"/>
        <end position="100"/>
    </location>
</feature>
<dbReference type="AlphaFoldDB" id="A0A2A6FPF2"/>
<evidence type="ECO:0000256" key="1">
    <source>
        <dbReference type="SAM" id="MobiDB-lite"/>
    </source>
</evidence>